<accession>A0A2U3EPV0</accession>
<feature type="region of interest" description="Disordered" evidence="8">
    <location>
        <begin position="293"/>
        <end position="312"/>
    </location>
</feature>
<dbReference type="InterPro" id="IPR000270">
    <property type="entry name" value="PB1_dom"/>
</dbReference>
<feature type="chain" id="PRO_5015482655" evidence="9">
    <location>
        <begin position="18"/>
        <end position="1280"/>
    </location>
</feature>
<feature type="compositionally biased region" description="Pro residues" evidence="8">
    <location>
        <begin position="342"/>
        <end position="360"/>
    </location>
</feature>
<dbReference type="SMART" id="SM00028">
    <property type="entry name" value="TPR"/>
    <property type="match status" value="2"/>
</dbReference>
<feature type="compositionally biased region" description="Basic and acidic residues" evidence="8">
    <location>
        <begin position="1052"/>
        <end position="1067"/>
    </location>
</feature>
<dbReference type="Pfam" id="PF00564">
    <property type="entry name" value="PB1"/>
    <property type="match status" value="1"/>
</dbReference>
<proteinExistence type="inferred from homology"/>
<dbReference type="Gene3D" id="3.10.20.90">
    <property type="entry name" value="Phosphatidylinositol 3-kinase Catalytic Subunit, Chain A, domain 1"/>
    <property type="match status" value="1"/>
</dbReference>
<feature type="signal peptide" evidence="9">
    <location>
        <begin position="1"/>
        <end position="17"/>
    </location>
</feature>
<evidence type="ECO:0000256" key="1">
    <source>
        <dbReference type="ARBA" id="ARBA00004496"/>
    </source>
</evidence>
<keyword evidence="4" id="KW-0963">Cytoplasm</keyword>
<dbReference type="InterPro" id="IPR011990">
    <property type="entry name" value="TPR-like_helical_dom_sf"/>
</dbReference>
<evidence type="ECO:0000259" key="10">
    <source>
        <dbReference type="PROSITE" id="PS51745"/>
    </source>
</evidence>
<gene>
    <name evidence="11" type="ORF">PCL_03728</name>
</gene>
<comment type="caution">
    <text evidence="11">The sequence shown here is derived from an EMBL/GenBank/DDBJ whole genome shotgun (WGS) entry which is preliminary data.</text>
</comment>
<organism evidence="11 12">
    <name type="scientific">Purpureocillium lilacinum</name>
    <name type="common">Paecilomyces lilacinus</name>
    <dbReference type="NCBI Taxonomy" id="33203"/>
    <lineage>
        <taxon>Eukaryota</taxon>
        <taxon>Fungi</taxon>
        <taxon>Dikarya</taxon>
        <taxon>Ascomycota</taxon>
        <taxon>Pezizomycotina</taxon>
        <taxon>Sordariomycetes</taxon>
        <taxon>Hypocreomycetidae</taxon>
        <taxon>Hypocreales</taxon>
        <taxon>Ophiocordycipitaceae</taxon>
        <taxon>Purpureocillium</taxon>
    </lineage>
</organism>
<evidence type="ECO:0000313" key="11">
    <source>
        <dbReference type="EMBL" id="PWI76534.1"/>
    </source>
</evidence>
<dbReference type="Proteomes" id="UP000245956">
    <property type="component" value="Unassembled WGS sequence"/>
</dbReference>
<evidence type="ECO:0000256" key="2">
    <source>
        <dbReference type="ARBA" id="ARBA00008051"/>
    </source>
</evidence>
<dbReference type="InterPro" id="IPR051864">
    <property type="entry name" value="NCF2_NOXA1"/>
</dbReference>
<dbReference type="AlphaFoldDB" id="A0A2U3EPV0"/>
<comment type="similarity">
    <text evidence="2">Belongs to the NCF2/NOXA1 family.</text>
</comment>
<keyword evidence="3" id="KW-0728">SH3 domain</keyword>
<feature type="region of interest" description="Disordered" evidence="8">
    <location>
        <begin position="995"/>
        <end position="1189"/>
    </location>
</feature>
<evidence type="ECO:0000256" key="6">
    <source>
        <dbReference type="ARBA" id="ARBA00022803"/>
    </source>
</evidence>
<dbReference type="PANTHER" id="PTHR15175:SF0">
    <property type="entry name" value="SH3 DOMAIN-CONTAINING PROTEIN C23A1.17"/>
    <property type="match status" value="1"/>
</dbReference>
<dbReference type="PANTHER" id="PTHR15175">
    <property type="entry name" value="NEUTROPHIL CYTOSOLIC FACTOR 2, NEUTROPHIL NADPH OXIDASE FACTOR 2"/>
    <property type="match status" value="1"/>
</dbReference>
<dbReference type="SUPFAM" id="SSF54277">
    <property type="entry name" value="CAD &amp; PB1 domains"/>
    <property type="match status" value="1"/>
</dbReference>
<dbReference type="PROSITE" id="PS51745">
    <property type="entry name" value="PB1"/>
    <property type="match status" value="1"/>
</dbReference>
<keyword evidence="9" id="KW-0732">Signal</keyword>
<evidence type="ECO:0000256" key="9">
    <source>
        <dbReference type="SAM" id="SignalP"/>
    </source>
</evidence>
<feature type="compositionally biased region" description="Basic residues" evidence="8">
    <location>
        <begin position="1131"/>
        <end position="1141"/>
    </location>
</feature>
<dbReference type="InterPro" id="IPR053793">
    <property type="entry name" value="PB1-like"/>
</dbReference>
<feature type="compositionally biased region" description="Low complexity" evidence="8">
    <location>
        <begin position="737"/>
        <end position="748"/>
    </location>
</feature>
<feature type="repeat" description="TPR" evidence="7">
    <location>
        <begin position="789"/>
        <end position="822"/>
    </location>
</feature>
<evidence type="ECO:0000256" key="7">
    <source>
        <dbReference type="PROSITE-ProRule" id="PRU00339"/>
    </source>
</evidence>
<feature type="compositionally biased region" description="Low complexity" evidence="8">
    <location>
        <begin position="1168"/>
        <end position="1182"/>
    </location>
</feature>
<feature type="compositionally biased region" description="Acidic residues" evidence="8">
    <location>
        <begin position="1146"/>
        <end position="1164"/>
    </location>
</feature>
<evidence type="ECO:0000256" key="4">
    <source>
        <dbReference type="ARBA" id="ARBA00022490"/>
    </source>
</evidence>
<dbReference type="CDD" id="cd06408">
    <property type="entry name" value="PB1_NoxR"/>
    <property type="match status" value="1"/>
</dbReference>
<name>A0A2U3EPV0_PURLI</name>
<dbReference type="SUPFAM" id="SSF48452">
    <property type="entry name" value="TPR-like"/>
    <property type="match status" value="1"/>
</dbReference>
<reference evidence="11 12" key="1">
    <citation type="journal article" date="2016" name="Front. Microbiol.">
        <title>Genome and transcriptome sequences reveal the specific parasitism of the nematophagous Purpureocillium lilacinum 36-1.</title>
        <authorList>
            <person name="Xie J."/>
            <person name="Li S."/>
            <person name="Mo C."/>
            <person name="Xiao X."/>
            <person name="Peng D."/>
            <person name="Wang G."/>
            <person name="Xiao Y."/>
        </authorList>
    </citation>
    <scope>NUCLEOTIDE SEQUENCE [LARGE SCALE GENOMIC DNA]</scope>
    <source>
        <strain evidence="11 12">36-1</strain>
    </source>
</reference>
<feature type="domain" description="PB1" evidence="10">
    <location>
        <begin position="1191"/>
        <end position="1280"/>
    </location>
</feature>
<comment type="subcellular location">
    <subcellularLocation>
        <location evidence="1">Cytoplasm</location>
    </subcellularLocation>
</comment>
<dbReference type="PROSITE" id="PS50005">
    <property type="entry name" value="TPR"/>
    <property type="match status" value="1"/>
</dbReference>
<feature type="region of interest" description="Disordered" evidence="8">
    <location>
        <begin position="321"/>
        <end position="373"/>
    </location>
</feature>
<evidence type="ECO:0000256" key="8">
    <source>
        <dbReference type="SAM" id="MobiDB-lite"/>
    </source>
</evidence>
<dbReference type="EMBL" id="LCWV01000001">
    <property type="protein sequence ID" value="PWI76534.1"/>
    <property type="molecule type" value="Genomic_DNA"/>
</dbReference>
<evidence type="ECO:0000256" key="5">
    <source>
        <dbReference type="ARBA" id="ARBA00022737"/>
    </source>
</evidence>
<evidence type="ECO:0000256" key="3">
    <source>
        <dbReference type="ARBA" id="ARBA00022443"/>
    </source>
</evidence>
<dbReference type="SMART" id="SM00666">
    <property type="entry name" value="PB1"/>
    <property type="match status" value="1"/>
</dbReference>
<dbReference type="GO" id="GO:0005737">
    <property type="term" value="C:cytoplasm"/>
    <property type="evidence" value="ECO:0007669"/>
    <property type="project" value="UniProtKB-SubCell"/>
</dbReference>
<feature type="compositionally biased region" description="Polar residues" evidence="8">
    <location>
        <begin position="1003"/>
        <end position="1015"/>
    </location>
</feature>
<dbReference type="Gene3D" id="1.25.40.10">
    <property type="entry name" value="Tetratricopeptide repeat domain"/>
    <property type="match status" value="1"/>
</dbReference>
<evidence type="ECO:0000313" key="12">
    <source>
        <dbReference type="Proteomes" id="UP000245956"/>
    </source>
</evidence>
<dbReference type="PROSITE" id="PS50293">
    <property type="entry name" value="TPR_REGION"/>
    <property type="match status" value="1"/>
</dbReference>
<feature type="region of interest" description="Disordered" evidence="8">
    <location>
        <begin position="714"/>
        <end position="755"/>
    </location>
</feature>
<feature type="compositionally biased region" description="Low complexity" evidence="8">
    <location>
        <begin position="1070"/>
        <end position="1080"/>
    </location>
</feature>
<keyword evidence="5" id="KW-0677">Repeat</keyword>
<dbReference type="Pfam" id="PF00515">
    <property type="entry name" value="TPR_1"/>
    <property type="match status" value="1"/>
</dbReference>
<dbReference type="FunFam" id="1.25.40.10:FF:000017">
    <property type="entry name" value="NADPH oxidase regulator NoxR"/>
    <property type="match status" value="1"/>
</dbReference>
<dbReference type="InterPro" id="IPR019734">
    <property type="entry name" value="TPR_rpt"/>
</dbReference>
<protein>
    <submittedName>
        <fullName evidence="11">NADPH oxidase regulator NoxR</fullName>
    </submittedName>
</protein>
<feature type="region of interest" description="Disordered" evidence="8">
    <location>
        <begin position="115"/>
        <end position="159"/>
    </location>
</feature>
<dbReference type="InterPro" id="IPR034892">
    <property type="entry name" value="PB1_NoxR"/>
</dbReference>
<keyword evidence="6 7" id="KW-0802">TPR repeat</keyword>
<sequence length="1280" mass="141672">MCCALLFAVGMSKPASARNVGWNPVPGRRCIEPALTRGASKVRSEVERAPRGLLGTNTGRRTRTSWLPVCWDIPKTASGRGPLAPPPTQRRPITSPLGPAMGTQGAGFCNALRPKRPRRTAPGGTGAPWEPVGGTHRIGPAGVHRNRPSRVGSGKIAREPGEKVGTKNVRFTEMSSTEFRYSGDTSCWDAGLMWLVYIIVPQKGCCFVILLWMMDVGCSWQWSFLPNRVTKQMQWLANSKVQNASTFVVRVLAAARHVVHDKPDGIAGPELWHQGYVRRMHAVKIPQLRAAQETSLVSTRADPTYPSRRPETRQKIFEASRLDHPHGPQRSHTSAASGCLSPPLPFFPPSPLPPHPPCHPSHPSSRDRERGVGFGNRQTPLAPVSRLACAFLTQTLGKSGSAHPLGHERLMHDVDDGSGGWPGGSHHHRSERLDGDAVVRISSSRPGRLVRSPLISPLLATAFITLGLLCASRPPTLTARPSATSPPSARVVKQALDTAARFCPSQVALCSLRPFFFCLPTQDAPSYQVIPTWQVRPESVPNSWPKRNLPRRPRHLLCLFIWSTAAASHLPLNTITTRRIPHQQLTNLHGSSPPDRPVPPIRHRALSARPTGRVVNHVNCRPLLDLICPIAHFTRHRRPERPQFNPTTLASSELCRRHSSPPHPVTGSSVPVRATARRQAYTQARVDVEPEPIATPGTARLGYLAAQRYSLETRVRETPPSGGTCTPALPATHPRLPAATPTSSATSSHNREFNSRPDEIETWVAALGRYDNNEFDDALGEFDKISDTSKILFNMGVIHATLGEHEKAVECYQRAIRLDQYLAVAYFQQGVSNFLLGDFEEALANFNDTLLYLRGNTMIDYAQLGLLFKLYSCEVLFNRGLCYIYLQQRDVGMQDLSYAVKEKVVEDHDVIDEAIREEAEGYTVFSIPVGVVYRPNEAKVRNLKTKDYLGKARLVAASDRSNAFTGFAGSEIKNAGKSEVKDDRPADNISFAATNLVKPGIQSRRQQSEPPTNRNVFPPTPPPENDRPSRGASVRNGPKPMPAKLSIPSQESGRRYEKAPSPEDGRARPGRSASAAPGRGYSQRDPVQAPAPLQRSSPLARRPTRTIDEEEAYPGELYDMYQTGGGSRNSRGSRRSNRRQQQRYIEEEDEGSDYDDGSLDEPEFEMISSNRRVPGSSSGSRAASRRPEIRKVRVKAHSDDVRYIMIGTAIEFPDLVDRVRDKFGLRRRFKIKIKDEDMPEGDMITMGDQDDLEMAVQSAISAAKRQRLDVAKMEIWIFEV</sequence>